<accession>A0A0J7KT62</accession>
<gene>
    <name evidence="2" type="ORF">RF55_6374</name>
</gene>
<keyword evidence="2" id="KW-0548">Nucleotidyltransferase</keyword>
<organism evidence="2 3">
    <name type="scientific">Lasius niger</name>
    <name type="common">Black garden ant</name>
    <dbReference type="NCBI Taxonomy" id="67767"/>
    <lineage>
        <taxon>Eukaryota</taxon>
        <taxon>Metazoa</taxon>
        <taxon>Ecdysozoa</taxon>
        <taxon>Arthropoda</taxon>
        <taxon>Hexapoda</taxon>
        <taxon>Insecta</taxon>
        <taxon>Pterygota</taxon>
        <taxon>Neoptera</taxon>
        <taxon>Endopterygota</taxon>
        <taxon>Hymenoptera</taxon>
        <taxon>Apocrita</taxon>
        <taxon>Aculeata</taxon>
        <taxon>Formicoidea</taxon>
        <taxon>Formicidae</taxon>
        <taxon>Formicinae</taxon>
        <taxon>Lasius</taxon>
        <taxon>Lasius</taxon>
    </lineage>
</organism>
<evidence type="ECO:0000313" key="3">
    <source>
        <dbReference type="Proteomes" id="UP000036403"/>
    </source>
</evidence>
<keyword evidence="1" id="KW-0175">Coiled coil</keyword>
<feature type="coiled-coil region" evidence="1">
    <location>
        <begin position="119"/>
        <end position="146"/>
    </location>
</feature>
<keyword evidence="2" id="KW-0808">Transferase</keyword>
<evidence type="ECO:0000313" key="2">
    <source>
        <dbReference type="EMBL" id="KMQ93523.1"/>
    </source>
</evidence>
<protein>
    <submittedName>
        <fullName evidence="2">Reverse transcriptase</fullName>
    </submittedName>
</protein>
<sequence length="208" mass="24687">MPPLHLMAATERRIYERARDLKLRGEWSCEVENDIRIEERTLLRREWVIQLQRPDSPGLRTWEAISPIIDEWLDRKYGTMSFHLSQLMTGHGCFNQYLYRIGKMDSPICAHCGDESDSAEHTLIRCRTWEEERQELRKKMDTYLEEDEALTLAKVIQLAVKSEKVWRAFNNFAETVMRRKEEEERKRKAAAWPAPLTYDDSSWDALPL</sequence>
<evidence type="ECO:0000256" key="1">
    <source>
        <dbReference type="SAM" id="Coils"/>
    </source>
</evidence>
<keyword evidence="3" id="KW-1185">Reference proteome</keyword>
<dbReference type="AlphaFoldDB" id="A0A0J7KT62"/>
<keyword evidence="2" id="KW-0695">RNA-directed DNA polymerase</keyword>
<name>A0A0J7KT62_LASNI</name>
<dbReference type="EMBL" id="LBMM01003452">
    <property type="protein sequence ID" value="KMQ93523.1"/>
    <property type="molecule type" value="Genomic_DNA"/>
</dbReference>
<dbReference type="OrthoDB" id="8058917at2759"/>
<dbReference type="Proteomes" id="UP000036403">
    <property type="component" value="Unassembled WGS sequence"/>
</dbReference>
<dbReference type="PaxDb" id="67767-A0A0J7KT62"/>
<proteinExistence type="predicted"/>
<reference evidence="2 3" key="1">
    <citation type="submission" date="2015-04" db="EMBL/GenBank/DDBJ databases">
        <title>Lasius niger genome sequencing.</title>
        <authorList>
            <person name="Konorov E.A."/>
            <person name="Nikitin M.A."/>
            <person name="Kirill M.V."/>
            <person name="Chang P."/>
        </authorList>
    </citation>
    <scope>NUCLEOTIDE SEQUENCE [LARGE SCALE GENOMIC DNA]</scope>
    <source>
        <tissue evidence="2">Whole</tissue>
    </source>
</reference>
<comment type="caution">
    <text evidence="2">The sequence shown here is derived from an EMBL/GenBank/DDBJ whole genome shotgun (WGS) entry which is preliminary data.</text>
</comment>
<dbReference type="GO" id="GO:0003964">
    <property type="term" value="F:RNA-directed DNA polymerase activity"/>
    <property type="evidence" value="ECO:0007669"/>
    <property type="project" value="UniProtKB-KW"/>
</dbReference>